<dbReference type="Proteomes" id="UP001497453">
    <property type="component" value="Chromosome 2"/>
</dbReference>
<dbReference type="PROSITE" id="PS50097">
    <property type="entry name" value="BTB"/>
    <property type="match status" value="1"/>
</dbReference>
<dbReference type="CDD" id="cd18186">
    <property type="entry name" value="BTB_POZ_ZBTB_KLHL-like"/>
    <property type="match status" value="1"/>
</dbReference>
<dbReference type="Gene3D" id="3.30.710.10">
    <property type="entry name" value="Potassium Channel Kv1.1, Chain A"/>
    <property type="match status" value="1"/>
</dbReference>
<protein>
    <recommendedName>
        <fullName evidence="2">BTB domain-containing protein</fullName>
    </recommendedName>
</protein>
<feature type="domain" description="BTB" evidence="2">
    <location>
        <begin position="271"/>
        <end position="348"/>
    </location>
</feature>
<feature type="compositionally biased region" description="Low complexity" evidence="1">
    <location>
        <begin position="260"/>
        <end position="269"/>
    </location>
</feature>
<evidence type="ECO:0000259" key="2">
    <source>
        <dbReference type="PROSITE" id="PS50097"/>
    </source>
</evidence>
<accession>A0ABP1D2C9</accession>
<feature type="compositionally biased region" description="Low complexity" evidence="1">
    <location>
        <begin position="438"/>
        <end position="449"/>
    </location>
</feature>
<feature type="compositionally biased region" description="Polar residues" evidence="1">
    <location>
        <begin position="392"/>
        <end position="405"/>
    </location>
</feature>
<feature type="compositionally biased region" description="Low complexity" evidence="1">
    <location>
        <begin position="508"/>
        <end position="523"/>
    </location>
</feature>
<dbReference type="InterPro" id="IPR000210">
    <property type="entry name" value="BTB/POZ_dom"/>
</dbReference>
<sequence length="645" mass="70849">MRRNSSIMNPTSTMMHNEENTRHWSFTAFEWIVKDVHKLKEFVEDEMTTSDENAASSDGGQASADIEVLKESPMLGDGKFKLEIAKSPAPDASGTTTPVIRTQPPTLSLYITSVMLEYAHTDYEIYTSMFAGIKCQDDRVGERGARPDWAWEFWQSDWVFREDSEVWECPLPPLSVLLEIPRIRETNSFVICVQIHSPVGPFFPQQPSVAYVPRDLLDGLEASLDNSNTGDVQFICLERRNSSEILEESPDSPNTEVPGSRRSSSASGGVVHIQPVARKRIIYAHSDILTRRSEYFATMLNSSFAENLFEPRMPGERKTYTIAVEEADFLTIYWLLKWVYANWLLFKEQDDPKAAVDGVGAGWSAKSISNSTDEWGWKAFSKTGFSDLLQDSGLTSDTRSATSGESVPAASRRSKGKLSAGPSQDNLKSTGATGLRVSAASTTNTSGATRPPPSPTRRSTGAPSNAGNHSTLATMNTPTSPSRSSAKTVPVPVTTSNANYPPGAAHYPVSPRQQRQRSRPTPVAIADPHPHPTPTPPPASALSMYQVAHRYSMPGLAALSLEHMMSTITPQSSFALLLATSAWDELHGLVEDYVVEKWDEVSLSPEFEQCCQEVAAGEWGPEGGKTMMALFRRLRSPNAATYARA</sequence>
<gene>
    <name evidence="3" type="ORF">GFSPODELE1_LOCUS3489</name>
</gene>
<dbReference type="EMBL" id="OZ037945">
    <property type="protein sequence ID" value="CAL1701227.1"/>
    <property type="molecule type" value="Genomic_DNA"/>
</dbReference>
<feature type="region of interest" description="Disordered" evidence="1">
    <location>
        <begin position="391"/>
        <end position="539"/>
    </location>
</feature>
<dbReference type="PANTHER" id="PTHR24413">
    <property type="entry name" value="SPECKLE-TYPE POZ PROTEIN"/>
    <property type="match status" value="1"/>
</dbReference>
<evidence type="ECO:0000313" key="3">
    <source>
        <dbReference type="EMBL" id="CAL1701227.1"/>
    </source>
</evidence>
<dbReference type="SUPFAM" id="SSF54695">
    <property type="entry name" value="POZ domain"/>
    <property type="match status" value="1"/>
</dbReference>
<proteinExistence type="predicted"/>
<evidence type="ECO:0000256" key="1">
    <source>
        <dbReference type="SAM" id="MobiDB-lite"/>
    </source>
</evidence>
<name>A0ABP1D2C9_9APHY</name>
<keyword evidence="4" id="KW-1185">Reference proteome</keyword>
<feature type="compositionally biased region" description="Polar residues" evidence="1">
    <location>
        <begin position="465"/>
        <end position="499"/>
    </location>
</feature>
<organism evidence="3 4">
    <name type="scientific">Somion occarium</name>
    <dbReference type="NCBI Taxonomy" id="3059160"/>
    <lineage>
        <taxon>Eukaryota</taxon>
        <taxon>Fungi</taxon>
        <taxon>Dikarya</taxon>
        <taxon>Basidiomycota</taxon>
        <taxon>Agaricomycotina</taxon>
        <taxon>Agaricomycetes</taxon>
        <taxon>Polyporales</taxon>
        <taxon>Cerrenaceae</taxon>
        <taxon>Somion</taxon>
    </lineage>
</organism>
<feature type="compositionally biased region" description="Polar residues" evidence="1">
    <location>
        <begin position="421"/>
        <end position="432"/>
    </location>
</feature>
<reference evidence="4" key="1">
    <citation type="submission" date="2024-04" db="EMBL/GenBank/DDBJ databases">
        <authorList>
            <person name="Shaw F."/>
            <person name="Minotto A."/>
        </authorList>
    </citation>
    <scope>NUCLEOTIDE SEQUENCE [LARGE SCALE GENOMIC DNA]</scope>
</reference>
<evidence type="ECO:0000313" key="4">
    <source>
        <dbReference type="Proteomes" id="UP001497453"/>
    </source>
</evidence>
<feature type="region of interest" description="Disordered" evidence="1">
    <location>
        <begin position="245"/>
        <end position="269"/>
    </location>
</feature>
<dbReference type="InterPro" id="IPR011333">
    <property type="entry name" value="SKP1/BTB/POZ_sf"/>
</dbReference>